<dbReference type="Proteomes" id="UP000198406">
    <property type="component" value="Unassembled WGS sequence"/>
</dbReference>
<dbReference type="InParanoid" id="A0A1Z5KIB2"/>
<organism evidence="2 3">
    <name type="scientific">Fistulifera solaris</name>
    <name type="common">Oleaginous diatom</name>
    <dbReference type="NCBI Taxonomy" id="1519565"/>
    <lineage>
        <taxon>Eukaryota</taxon>
        <taxon>Sar</taxon>
        <taxon>Stramenopiles</taxon>
        <taxon>Ochrophyta</taxon>
        <taxon>Bacillariophyta</taxon>
        <taxon>Bacillariophyceae</taxon>
        <taxon>Bacillariophycidae</taxon>
        <taxon>Naviculales</taxon>
        <taxon>Naviculaceae</taxon>
        <taxon>Fistulifera</taxon>
    </lineage>
</organism>
<evidence type="ECO:0000313" key="2">
    <source>
        <dbReference type="EMBL" id="GAX25688.1"/>
    </source>
</evidence>
<keyword evidence="1" id="KW-0732">Signal</keyword>
<accession>A0A1Z5KIB2</accession>
<reference evidence="2 3" key="1">
    <citation type="journal article" date="2015" name="Plant Cell">
        <title>Oil accumulation by the oleaginous diatom Fistulifera solaris as revealed by the genome and transcriptome.</title>
        <authorList>
            <person name="Tanaka T."/>
            <person name="Maeda Y."/>
            <person name="Veluchamy A."/>
            <person name="Tanaka M."/>
            <person name="Abida H."/>
            <person name="Marechal E."/>
            <person name="Bowler C."/>
            <person name="Muto M."/>
            <person name="Sunaga Y."/>
            <person name="Tanaka M."/>
            <person name="Yoshino T."/>
            <person name="Taniguchi T."/>
            <person name="Fukuda Y."/>
            <person name="Nemoto M."/>
            <person name="Matsumoto M."/>
            <person name="Wong P.S."/>
            <person name="Aburatani S."/>
            <person name="Fujibuchi W."/>
        </authorList>
    </citation>
    <scope>NUCLEOTIDE SEQUENCE [LARGE SCALE GENOMIC DNA]</scope>
    <source>
        <strain evidence="2 3">JPCC DA0580</strain>
    </source>
</reference>
<evidence type="ECO:0008006" key="4">
    <source>
        <dbReference type="Google" id="ProtNLM"/>
    </source>
</evidence>
<protein>
    <recommendedName>
        <fullName evidence="4">Superoxide dismutase copper/zinc binding domain-containing protein</fullName>
    </recommendedName>
</protein>
<sequence>MMFRNLVFLASVGAASSMDVYTAMIMPLSSNYTAEGTMVVMVEEGSTSIFYGGHVMGLESSLDATMCTAMNGCGLHIHVGMSCESVETQGGHLYETDEDPWLEARHSTTADGVLIEGTWLEIGTNEVNGRVVIVHNEAGERAGCGILQPVMESMTQLSAMTSPLGDDSMAEAETFVAGDDMFLCYAGVARGLEANVMSFMSEGGMDWWTLVRNGGRPLVDGGLSFYHSGWHGLLWKLPYGWVCYIHG</sequence>
<proteinExistence type="predicted"/>
<dbReference type="OrthoDB" id="46161at2759"/>
<evidence type="ECO:0000313" key="3">
    <source>
        <dbReference type="Proteomes" id="UP000198406"/>
    </source>
</evidence>
<keyword evidence="3" id="KW-1185">Reference proteome</keyword>
<gene>
    <name evidence="2" type="ORF">FisN_15Lh059</name>
</gene>
<dbReference type="AlphaFoldDB" id="A0A1Z5KIB2"/>
<dbReference type="EMBL" id="BDSP01000229">
    <property type="protein sequence ID" value="GAX25688.1"/>
    <property type="molecule type" value="Genomic_DNA"/>
</dbReference>
<name>A0A1Z5KIB2_FISSO</name>
<evidence type="ECO:0000256" key="1">
    <source>
        <dbReference type="SAM" id="SignalP"/>
    </source>
</evidence>
<feature type="chain" id="PRO_5012577308" description="Superoxide dismutase copper/zinc binding domain-containing protein" evidence="1">
    <location>
        <begin position="18"/>
        <end position="247"/>
    </location>
</feature>
<comment type="caution">
    <text evidence="2">The sequence shown here is derived from an EMBL/GenBank/DDBJ whole genome shotgun (WGS) entry which is preliminary data.</text>
</comment>
<feature type="signal peptide" evidence="1">
    <location>
        <begin position="1"/>
        <end position="17"/>
    </location>
</feature>